<dbReference type="HAMAP" id="MF_00163">
    <property type="entry name" value="Pep_deformylase"/>
    <property type="match status" value="1"/>
</dbReference>
<comment type="function">
    <text evidence="3">Removes the formyl group from the N-terminal Met of newly synthesized proteins. Requires at least a dipeptide for an efficient rate of reaction. N-terminal L-methionine is a prerequisite for activity but the enzyme has broad specificity at other positions.</text>
</comment>
<feature type="binding site" evidence="3">
    <location>
        <position position="131"/>
    </location>
    <ligand>
        <name>Fe cation</name>
        <dbReference type="ChEBI" id="CHEBI:24875"/>
    </ligand>
</feature>
<dbReference type="PANTHER" id="PTHR10458:SF22">
    <property type="entry name" value="PEPTIDE DEFORMYLASE"/>
    <property type="match status" value="1"/>
</dbReference>
<dbReference type="PIRSF" id="PIRSF004749">
    <property type="entry name" value="Pep_def"/>
    <property type="match status" value="1"/>
</dbReference>
<keyword evidence="3" id="KW-0479">Metal-binding</keyword>
<dbReference type="InterPro" id="IPR023635">
    <property type="entry name" value="Peptide_deformylase"/>
</dbReference>
<evidence type="ECO:0000256" key="1">
    <source>
        <dbReference type="ARBA" id="ARBA00010759"/>
    </source>
</evidence>
<dbReference type="OrthoDB" id="9784988at2"/>
<keyword evidence="3" id="KW-0648">Protein biosynthesis</keyword>
<comment type="catalytic activity">
    <reaction evidence="3">
        <text>N-terminal N-formyl-L-methionyl-[peptide] + H2O = N-terminal L-methionyl-[peptide] + formate</text>
        <dbReference type="Rhea" id="RHEA:24420"/>
        <dbReference type="Rhea" id="RHEA-COMP:10639"/>
        <dbReference type="Rhea" id="RHEA-COMP:10640"/>
        <dbReference type="ChEBI" id="CHEBI:15377"/>
        <dbReference type="ChEBI" id="CHEBI:15740"/>
        <dbReference type="ChEBI" id="CHEBI:49298"/>
        <dbReference type="ChEBI" id="CHEBI:64731"/>
        <dbReference type="EC" id="3.5.1.88"/>
    </reaction>
</comment>
<feature type="active site" evidence="3">
    <location>
        <position position="132"/>
    </location>
</feature>
<organism evidence="4 5">
    <name type="scientific">Lachnoanaerobaculum umeaense</name>
    <dbReference type="NCBI Taxonomy" id="617123"/>
    <lineage>
        <taxon>Bacteria</taxon>
        <taxon>Bacillati</taxon>
        <taxon>Bacillota</taxon>
        <taxon>Clostridia</taxon>
        <taxon>Lachnospirales</taxon>
        <taxon>Lachnospiraceae</taxon>
        <taxon>Lachnoanaerobaculum</taxon>
    </lineage>
</organism>
<feature type="binding site" evidence="3">
    <location>
        <position position="135"/>
    </location>
    <ligand>
        <name>Fe cation</name>
        <dbReference type="ChEBI" id="CHEBI:24875"/>
    </ligand>
</feature>
<comment type="cofactor">
    <cofactor evidence="3">
        <name>Fe(2+)</name>
        <dbReference type="ChEBI" id="CHEBI:29033"/>
    </cofactor>
    <text evidence="3">Binds 1 Fe(2+) ion.</text>
</comment>
<dbReference type="RefSeq" id="WP_111525647.1">
    <property type="nucleotide sequence ID" value="NZ_CP032364.1"/>
</dbReference>
<gene>
    <name evidence="3 4" type="primary">def</name>
    <name evidence="4" type="ORF">D4A81_03810</name>
</gene>
<feature type="binding site" evidence="3">
    <location>
        <position position="89"/>
    </location>
    <ligand>
        <name>Fe cation</name>
        <dbReference type="ChEBI" id="CHEBI:24875"/>
    </ligand>
</feature>
<evidence type="ECO:0000256" key="3">
    <source>
        <dbReference type="HAMAP-Rule" id="MF_00163"/>
    </source>
</evidence>
<dbReference type="PRINTS" id="PR01576">
    <property type="entry name" value="PDEFORMYLASE"/>
</dbReference>
<keyword evidence="3 4" id="KW-0378">Hydrolase</keyword>
<dbReference type="Proteomes" id="UP000265562">
    <property type="component" value="Chromosome"/>
</dbReference>
<dbReference type="PANTHER" id="PTHR10458">
    <property type="entry name" value="PEPTIDE DEFORMYLASE"/>
    <property type="match status" value="1"/>
</dbReference>
<sequence>MAIRAIRVMGDGVLNKKCKEVKSVNDRTQVLIDDMIDTMREANGVGLAAPQVGVLKRIVVIEIEPENIYVLINPVILEQDGEQEGYEGCLSVPGKSGIVKRPNHVVVKAFDRDMNEYTLEGEGLMARAICHECAHLEGELYVDLVEGELMDNEELERMYEEDEEE</sequence>
<dbReference type="NCBIfam" id="TIGR00079">
    <property type="entry name" value="pept_deformyl"/>
    <property type="match status" value="1"/>
</dbReference>
<protein>
    <recommendedName>
        <fullName evidence="3">Peptide deformylase</fullName>
        <shortName evidence="3">PDF</shortName>
        <ecNumber evidence="3">3.5.1.88</ecNumber>
    </recommendedName>
    <alternativeName>
        <fullName evidence="3">Polypeptide deformylase</fullName>
    </alternativeName>
</protein>
<evidence type="ECO:0000256" key="2">
    <source>
        <dbReference type="ARBA" id="ARBA00023004"/>
    </source>
</evidence>
<dbReference type="InterPro" id="IPR036821">
    <property type="entry name" value="Peptide_deformylase_sf"/>
</dbReference>
<dbReference type="KEGG" id="lua:D4A81_03810"/>
<name>A0A385PYQ5_9FIRM</name>
<keyword evidence="2 3" id="KW-0408">Iron</keyword>
<dbReference type="EMBL" id="CP032364">
    <property type="protein sequence ID" value="AYA99132.1"/>
    <property type="molecule type" value="Genomic_DNA"/>
</dbReference>
<reference evidence="4 5" key="1">
    <citation type="submission" date="2018-09" db="EMBL/GenBank/DDBJ databases">
        <title>Genome sequencing of Lachnoanaerobaculum umeaense DSM 23576.</title>
        <authorList>
            <person name="Kook J.-K."/>
            <person name="Park S.-N."/>
            <person name="Lim Y.K."/>
        </authorList>
    </citation>
    <scope>NUCLEOTIDE SEQUENCE [LARGE SCALE GENOMIC DNA]</scope>
    <source>
        <strain evidence="5">DSM 23576 \ CCUG 58757</strain>
    </source>
</reference>
<keyword evidence="5" id="KW-1185">Reference proteome</keyword>
<dbReference type="EC" id="3.5.1.88" evidence="3"/>
<dbReference type="Gene3D" id="3.90.45.10">
    <property type="entry name" value="Peptide deformylase"/>
    <property type="match status" value="1"/>
</dbReference>
<evidence type="ECO:0000313" key="5">
    <source>
        <dbReference type="Proteomes" id="UP000265562"/>
    </source>
</evidence>
<dbReference type="NCBIfam" id="NF001159">
    <property type="entry name" value="PRK00150.1-3"/>
    <property type="match status" value="1"/>
</dbReference>
<proteinExistence type="inferred from homology"/>
<dbReference type="SUPFAM" id="SSF56420">
    <property type="entry name" value="Peptide deformylase"/>
    <property type="match status" value="1"/>
</dbReference>
<dbReference type="GO" id="GO:0046872">
    <property type="term" value="F:metal ion binding"/>
    <property type="evidence" value="ECO:0007669"/>
    <property type="project" value="UniProtKB-KW"/>
</dbReference>
<accession>A0A385PYQ5</accession>
<dbReference type="AlphaFoldDB" id="A0A385PYQ5"/>
<comment type="similarity">
    <text evidence="1 3">Belongs to the polypeptide deformylase family.</text>
</comment>
<dbReference type="GO" id="GO:0042586">
    <property type="term" value="F:peptide deformylase activity"/>
    <property type="evidence" value="ECO:0007669"/>
    <property type="project" value="UniProtKB-UniRule"/>
</dbReference>
<dbReference type="Pfam" id="PF01327">
    <property type="entry name" value="Pep_deformylase"/>
    <property type="match status" value="1"/>
</dbReference>
<evidence type="ECO:0000313" key="4">
    <source>
        <dbReference type="EMBL" id="AYA99132.1"/>
    </source>
</evidence>
<dbReference type="CDD" id="cd00487">
    <property type="entry name" value="Pep_deformylase"/>
    <property type="match status" value="1"/>
</dbReference>
<dbReference type="GO" id="GO:0006412">
    <property type="term" value="P:translation"/>
    <property type="evidence" value="ECO:0007669"/>
    <property type="project" value="UniProtKB-UniRule"/>
</dbReference>